<proteinExistence type="predicted"/>
<reference evidence="1 2" key="1">
    <citation type="journal article" date="2018" name="Science">
        <title>The opium poppy genome and morphinan production.</title>
        <authorList>
            <person name="Guo L."/>
            <person name="Winzer T."/>
            <person name="Yang X."/>
            <person name="Li Y."/>
            <person name="Ning Z."/>
            <person name="He Z."/>
            <person name="Teodor R."/>
            <person name="Lu Y."/>
            <person name="Bowser T.A."/>
            <person name="Graham I.A."/>
            <person name="Ye K."/>
        </authorList>
    </citation>
    <scope>NUCLEOTIDE SEQUENCE [LARGE SCALE GENOMIC DNA]</scope>
    <source>
        <strain evidence="2">cv. HN1</strain>
        <tissue evidence="1">Leaves</tissue>
    </source>
</reference>
<dbReference type="AlphaFoldDB" id="A0A4Y7JLU3"/>
<organism evidence="1 2">
    <name type="scientific">Papaver somniferum</name>
    <name type="common">Opium poppy</name>
    <dbReference type="NCBI Taxonomy" id="3469"/>
    <lineage>
        <taxon>Eukaryota</taxon>
        <taxon>Viridiplantae</taxon>
        <taxon>Streptophyta</taxon>
        <taxon>Embryophyta</taxon>
        <taxon>Tracheophyta</taxon>
        <taxon>Spermatophyta</taxon>
        <taxon>Magnoliopsida</taxon>
        <taxon>Ranunculales</taxon>
        <taxon>Papaveraceae</taxon>
        <taxon>Papaveroideae</taxon>
        <taxon>Papaver</taxon>
    </lineage>
</organism>
<dbReference type="Gramene" id="RZC60758">
    <property type="protein sequence ID" value="RZC60758"/>
    <property type="gene ID" value="C5167_022518"/>
</dbReference>
<dbReference type="Proteomes" id="UP000316621">
    <property type="component" value="Chromosome 5"/>
</dbReference>
<dbReference type="EMBL" id="CM010719">
    <property type="protein sequence ID" value="RZC60758.1"/>
    <property type="molecule type" value="Genomic_DNA"/>
</dbReference>
<evidence type="ECO:0000313" key="2">
    <source>
        <dbReference type="Proteomes" id="UP000316621"/>
    </source>
</evidence>
<gene>
    <name evidence="1" type="ORF">C5167_022518</name>
</gene>
<accession>A0A4Y7JLU3</accession>
<evidence type="ECO:0000313" key="1">
    <source>
        <dbReference type="EMBL" id="RZC60758.1"/>
    </source>
</evidence>
<sequence>MVMMIRSLTIEKRRIQWRKPVGDGGVSSGDSIPEESNKLLTTHGLLNTINVAEITVLALDREKSREVREKLASSQARYCITILHLHLFLDSIHIFRKIFHAISIYHLSTEAMCNF</sequence>
<protein>
    <submittedName>
        <fullName evidence="1">Uncharacterized protein</fullName>
    </submittedName>
</protein>
<name>A0A4Y7JLU3_PAPSO</name>
<keyword evidence="2" id="KW-1185">Reference proteome</keyword>